<dbReference type="Pfam" id="PF00999">
    <property type="entry name" value="Na_H_Exchanger"/>
    <property type="match status" value="1"/>
</dbReference>
<keyword evidence="12" id="KW-1185">Reference proteome</keyword>
<evidence type="ECO:0000256" key="7">
    <source>
        <dbReference type="ARBA" id="ARBA00023065"/>
    </source>
</evidence>
<feature type="transmembrane region" description="Helical" evidence="9">
    <location>
        <begin position="102"/>
        <end position="125"/>
    </location>
</feature>
<keyword evidence="8 9" id="KW-0472">Membrane</keyword>
<keyword evidence="4" id="KW-1003">Cell membrane</keyword>
<keyword evidence="7" id="KW-0406">Ion transport</keyword>
<feature type="transmembrane region" description="Helical" evidence="9">
    <location>
        <begin position="207"/>
        <end position="225"/>
    </location>
</feature>
<feature type="transmembrane region" description="Helical" evidence="9">
    <location>
        <begin position="355"/>
        <end position="374"/>
    </location>
</feature>
<evidence type="ECO:0000256" key="5">
    <source>
        <dbReference type="ARBA" id="ARBA00022692"/>
    </source>
</evidence>
<dbReference type="Gene3D" id="1.20.1530.20">
    <property type="match status" value="1"/>
</dbReference>
<evidence type="ECO:0000256" key="9">
    <source>
        <dbReference type="SAM" id="Phobius"/>
    </source>
</evidence>
<feature type="transmembrane region" description="Helical" evidence="9">
    <location>
        <begin position="12"/>
        <end position="30"/>
    </location>
</feature>
<evidence type="ECO:0000256" key="6">
    <source>
        <dbReference type="ARBA" id="ARBA00022989"/>
    </source>
</evidence>
<evidence type="ECO:0000256" key="2">
    <source>
        <dbReference type="ARBA" id="ARBA00022448"/>
    </source>
</evidence>
<feature type="transmembrane region" description="Helical" evidence="9">
    <location>
        <begin position="42"/>
        <end position="61"/>
    </location>
</feature>
<accession>A0ABQ5WAU0</accession>
<organism evidence="11 12">
    <name type="scientific">Devosia nitrariae</name>
    <dbReference type="NCBI Taxonomy" id="2071872"/>
    <lineage>
        <taxon>Bacteria</taxon>
        <taxon>Pseudomonadati</taxon>
        <taxon>Pseudomonadota</taxon>
        <taxon>Alphaproteobacteria</taxon>
        <taxon>Hyphomicrobiales</taxon>
        <taxon>Devosiaceae</taxon>
        <taxon>Devosia</taxon>
    </lineage>
</organism>
<gene>
    <name evidence="11" type="ORF">GCM10010862_44480</name>
</gene>
<evidence type="ECO:0000256" key="4">
    <source>
        <dbReference type="ARBA" id="ARBA00022475"/>
    </source>
</evidence>
<feature type="transmembrane region" description="Helical" evidence="9">
    <location>
        <begin position="296"/>
        <end position="318"/>
    </location>
</feature>
<evidence type="ECO:0000256" key="8">
    <source>
        <dbReference type="ARBA" id="ARBA00023136"/>
    </source>
</evidence>
<sequence>MQSESFFGLDPYHVAMVAIGAGMILAYWIPRFLSGREPAASALLILSGALAFSWIPGMPAVIDPRTQPRIWELTSELAVIVALFGTGLRIDNLSSYRKWQPTVRLLAVVMPLTIAAVALLGWLLAGMTLAGALLLGAVLAPTDPVLAGDVQVGPPTEGGEHPVRFSLTAEAGLNDGLTFPFVYLGLIIAAEGFAPEAWGLRWLALDVFYRIIVGLVAGAGLGWLIGRILFVVPRGNALADTGSGVLALAGILLCYGATELIEGYGFIAAFVAGLVLRRAEARHEFHVTLHSFTQAIEHALTSVILILIGSVLPVLLPVLDWQHIAISLALLLVIRPAVGWLGLAGTQLLSGERMVVAVFGIRGIGSIYYLAYAAAHIEFLNEGQLWATIALTITLSTIIHGLTAGAVVERVTRDGQLAAGHNKQPAEVER</sequence>
<proteinExistence type="predicted"/>
<feature type="domain" description="Cation/H+ exchanger transmembrane" evidence="10">
    <location>
        <begin position="41"/>
        <end position="409"/>
    </location>
</feature>
<dbReference type="PANTHER" id="PTHR32507">
    <property type="entry name" value="NA(+)/H(+) ANTIPORTER 1"/>
    <property type="match status" value="1"/>
</dbReference>
<feature type="transmembrane region" description="Helical" evidence="9">
    <location>
        <begin position="177"/>
        <end position="195"/>
    </location>
</feature>
<evidence type="ECO:0000313" key="12">
    <source>
        <dbReference type="Proteomes" id="UP001156691"/>
    </source>
</evidence>
<protein>
    <submittedName>
        <fullName evidence="11">Cation transporter</fullName>
    </submittedName>
</protein>
<comment type="caution">
    <text evidence="11">The sequence shown here is derived from an EMBL/GenBank/DDBJ whole genome shotgun (WGS) entry which is preliminary data.</text>
</comment>
<dbReference type="EMBL" id="BSNS01000023">
    <property type="protein sequence ID" value="GLQ57189.1"/>
    <property type="molecule type" value="Genomic_DNA"/>
</dbReference>
<dbReference type="Proteomes" id="UP001156691">
    <property type="component" value="Unassembled WGS sequence"/>
</dbReference>
<dbReference type="InterPro" id="IPR038770">
    <property type="entry name" value="Na+/solute_symporter_sf"/>
</dbReference>
<feature type="transmembrane region" description="Helical" evidence="9">
    <location>
        <begin position="324"/>
        <end position="343"/>
    </location>
</feature>
<comment type="subcellular location">
    <subcellularLocation>
        <location evidence="1">Cell membrane</location>
        <topology evidence="1">Multi-pass membrane protein</topology>
    </subcellularLocation>
</comment>
<dbReference type="RefSeq" id="WP_284342586.1">
    <property type="nucleotide sequence ID" value="NZ_BSNS01000023.1"/>
</dbReference>
<keyword evidence="5 9" id="KW-0812">Transmembrane</keyword>
<evidence type="ECO:0000256" key="1">
    <source>
        <dbReference type="ARBA" id="ARBA00004651"/>
    </source>
</evidence>
<feature type="transmembrane region" description="Helical" evidence="9">
    <location>
        <begin position="245"/>
        <end position="276"/>
    </location>
</feature>
<keyword evidence="2" id="KW-0813">Transport</keyword>
<evidence type="ECO:0000313" key="11">
    <source>
        <dbReference type="EMBL" id="GLQ57189.1"/>
    </source>
</evidence>
<name>A0ABQ5WAU0_9HYPH</name>
<dbReference type="PANTHER" id="PTHR32507:SF8">
    <property type="entry name" value="CNH1P"/>
    <property type="match status" value="1"/>
</dbReference>
<keyword evidence="6 9" id="KW-1133">Transmembrane helix</keyword>
<reference evidence="12" key="1">
    <citation type="journal article" date="2019" name="Int. J. Syst. Evol. Microbiol.">
        <title>The Global Catalogue of Microorganisms (GCM) 10K type strain sequencing project: providing services to taxonomists for standard genome sequencing and annotation.</title>
        <authorList>
            <consortium name="The Broad Institute Genomics Platform"/>
            <consortium name="The Broad Institute Genome Sequencing Center for Infectious Disease"/>
            <person name="Wu L."/>
            <person name="Ma J."/>
        </authorList>
    </citation>
    <scope>NUCLEOTIDE SEQUENCE [LARGE SCALE GENOMIC DNA]</scope>
    <source>
        <strain evidence="12">NBRC 112416</strain>
    </source>
</reference>
<evidence type="ECO:0000259" key="10">
    <source>
        <dbReference type="Pfam" id="PF00999"/>
    </source>
</evidence>
<feature type="transmembrane region" description="Helical" evidence="9">
    <location>
        <begin position="386"/>
        <end position="408"/>
    </location>
</feature>
<dbReference type="InterPro" id="IPR006153">
    <property type="entry name" value="Cation/H_exchanger_TM"/>
</dbReference>
<keyword evidence="3" id="KW-0050">Antiport</keyword>
<evidence type="ECO:0000256" key="3">
    <source>
        <dbReference type="ARBA" id="ARBA00022449"/>
    </source>
</evidence>